<protein>
    <recommendedName>
        <fullName evidence="4">Class I SAM-dependent methyltransferase</fullName>
    </recommendedName>
</protein>
<dbReference type="Pfam" id="PF13489">
    <property type="entry name" value="Methyltransf_23"/>
    <property type="match status" value="1"/>
</dbReference>
<gene>
    <name evidence="2" type="ORF">GCM10023153_03920</name>
</gene>
<dbReference type="RefSeq" id="WP_159899031.1">
    <property type="nucleotide sequence ID" value="NZ_BAABFX010000009.1"/>
</dbReference>
<evidence type="ECO:0000313" key="3">
    <source>
        <dbReference type="Proteomes" id="UP001500390"/>
    </source>
</evidence>
<reference evidence="3" key="1">
    <citation type="journal article" date="2019" name="Int. J. Syst. Evol. Microbiol.">
        <title>The Global Catalogue of Microorganisms (GCM) 10K type strain sequencing project: providing services to taxonomists for standard genome sequencing and annotation.</title>
        <authorList>
            <consortium name="The Broad Institute Genomics Platform"/>
            <consortium name="The Broad Institute Genome Sequencing Center for Infectious Disease"/>
            <person name="Wu L."/>
            <person name="Ma J."/>
        </authorList>
    </citation>
    <scope>NUCLEOTIDE SEQUENCE [LARGE SCALE GENOMIC DNA]</scope>
    <source>
        <strain evidence="3">JCM 17738</strain>
    </source>
</reference>
<accession>A0ABP8JC81</accession>
<proteinExistence type="predicted"/>
<dbReference type="InterPro" id="IPR029063">
    <property type="entry name" value="SAM-dependent_MTases_sf"/>
</dbReference>
<evidence type="ECO:0000256" key="1">
    <source>
        <dbReference type="SAM" id="MobiDB-lite"/>
    </source>
</evidence>
<sequence>MTSAADYYRGNVTWVGSLDRRLSSLVELTAARRPSRVLDLGCGEGVLLDALAARLPASTQLVGMDVVPPPAAAPWRGVTGNIAGHLPFADDTVEVVIAGEVLEHVPHPDLMLSEIRRVLTPSGVLLLSTPNIVGWANRVLVPLGIQPLFTETSSEVHLGRRFRALGQGNQVQGHLKVFSHRALLEIMVRTGFTVQQVLGMPGEFPKPVDRVDRLCARFPSIASDLLVVAVPADRVPDSPAPRRKDSRPPSAGTTNPRTAEPHV</sequence>
<organism evidence="2 3">
    <name type="scientific">Ornithinibacter aureus</name>
    <dbReference type="NCBI Taxonomy" id="622664"/>
    <lineage>
        <taxon>Bacteria</taxon>
        <taxon>Bacillati</taxon>
        <taxon>Actinomycetota</taxon>
        <taxon>Actinomycetes</taxon>
        <taxon>Micrococcales</taxon>
        <taxon>Intrasporangiaceae</taxon>
        <taxon>Ornithinibacter</taxon>
    </lineage>
</organism>
<feature type="region of interest" description="Disordered" evidence="1">
    <location>
        <begin position="233"/>
        <end position="263"/>
    </location>
</feature>
<dbReference type="SUPFAM" id="SSF53335">
    <property type="entry name" value="S-adenosyl-L-methionine-dependent methyltransferases"/>
    <property type="match status" value="1"/>
</dbReference>
<evidence type="ECO:0000313" key="2">
    <source>
        <dbReference type="EMBL" id="GAA4388559.1"/>
    </source>
</evidence>
<evidence type="ECO:0008006" key="4">
    <source>
        <dbReference type="Google" id="ProtNLM"/>
    </source>
</evidence>
<dbReference type="Gene3D" id="3.40.50.150">
    <property type="entry name" value="Vaccinia Virus protein VP39"/>
    <property type="match status" value="1"/>
</dbReference>
<feature type="compositionally biased region" description="Basic and acidic residues" evidence="1">
    <location>
        <begin position="234"/>
        <end position="247"/>
    </location>
</feature>
<name>A0ABP8JC81_9MICO</name>
<keyword evidence="3" id="KW-1185">Reference proteome</keyword>
<dbReference type="PANTHER" id="PTHR43591">
    <property type="entry name" value="METHYLTRANSFERASE"/>
    <property type="match status" value="1"/>
</dbReference>
<dbReference type="EMBL" id="BAABFX010000009">
    <property type="protein sequence ID" value="GAA4388559.1"/>
    <property type="molecule type" value="Genomic_DNA"/>
</dbReference>
<comment type="caution">
    <text evidence="2">The sequence shown here is derived from an EMBL/GenBank/DDBJ whole genome shotgun (WGS) entry which is preliminary data.</text>
</comment>
<dbReference type="CDD" id="cd02440">
    <property type="entry name" value="AdoMet_MTases"/>
    <property type="match status" value="1"/>
</dbReference>
<dbReference type="Proteomes" id="UP001500390">
    <property type="component" value="Unassembled WGS sequence"/>
</dbReference>